<feature type="region of interest" description="Disordered" evidence="2">
    <location>
        <begin position="28"/>
        <end position="49"/>
    </location>
</feature>
<dbReference type="PANTHER" id="PTHR37261">
    <property type="entry name" value="40S RIBOSOMAL PROTEIN S27"/>
    <property type="match status" value="1"/>
</dbReference>
<feature type="coiled-coil region" evidence="1">
    <location>
        <begin position="361"/>
        <end position="413"/>
    </location>
</feature>
<keyword evidence="5" id="KW-1185">Reference proteome</keyword>
<accession>A0A0B2RJB7</accession>
<dbReference type="PANTHER" id="PTHR37261:SF1">
    <property type="entry name" value="40S RIBOSOMAL PROTEIN S27"/>
    <property type="match status" value="1"/>
</dbReference>
<dbReference type="Gramene" id="XM_028338851.1">
    <property type="protein sequence ID" value="XP_028194652.1"/>
    <property type="gene ID" value="LOC114379985"/>
</dbReference>
<protein>
    <submittedName>
        <fullName evidence="3">Uncharacterized protein</fullName>
    </submittedName>
</protein>
<dbReference type="EMBL" id="KN650166">
    <property type="protein sequence ID" value="KHN32419.1"/>
    <property type="molecule type" value="Genomic_DNA"/>
</dbReference>
<organism evidence="3">
    <name type="scientific">Glycine soja</name>
    <name type="common">Wild soybean</name>
    <dbReference type="NCBI Taxonomy" id="3848"/>
    <lineage>
        <taxon>Eukaryota</taxon>
        <taxon>Viridiplantae</taxon>
        <taxon>Streptophyta</taxon>
        <taxon>Embryophyta</taxon>
        <taxon>Tracheophyta</taxon>
        <taxon>Spermatophyta</taxon>
        <taxon>Magnoliopsida</taxon>
        <taxon>eudicotyledons</taxon>
        <taxon>Gunneridae</taxon>
        <taxon>Pentapetalae</taxon>
        <taxon>rosids</taxon>
        <taxon>fabids</taxon>
        <taxon>Fabales</taxon>
        <taxon>Fabaceae</taxon>
        <taxon>Papilionoideae</taxon>
        <taxon>50 kb inversion clade</taxon>
        <taxon>NPAAA clade</taxon>
        <taxon>indigoferoid/millettioid clade</taxon>
        <taxon>Phaseoleae</taxon>
        <taxon>Glycine</taxon>
        <taxon>Glycine subgen. Soja</taxon>
    </lineage>
</organism>
<dbReference type="AlphaFoldDB" id="A0A0B2RJB7"/>
<reference evidence="3" key="1">
    <citation type="submission" date="2014-07" db="EMBL/GenBank/DDBJ databases">
        <title>Identification of a novel salt tolerance gene in wild soybean by whole-genome sequencing.</title>
        <authorList>
            <person name="Lam H.-M."/>
            <person name="Qi X."/>
            <person name="Li M.-W."/>
            <person name="Liu X."/>
            <person name="Xie M."/>
            <person name="Ni M."/>
            <person name="Xu X."/>
        </authorList>
    </citation>
    <scope>NUCLEOTIDE SEQUENCE [LARGE SCALE GENOMIC DNA]</scope>
    <source>
        <tissue evidence="3">Root</tissue>
    </source>
</reference>
<reference evidence="4 5" key="2">
    <citation type="submission" date="2018-09" db="EMBL/GenBank/DDBJ databases">
        <title>A high-quality reference genome of wild soybean provides a powerful tool to mine soybean genomes.</title>
        <authorList>
            <person name="Xie M."/>
            <person name="Chung C.Y.L."/>
            <person name="Li M.-W."/>
            <person name="Wong F.-L."/>
            <person name="Chan T.-F."/>
            <person name="Lam H.-M."/>
        </authorList>
    </citation>
    <scope>NUCLEOTIDE SEQUENCE [LARGE SCALE GENOMIC DNA]</scope>
    <source>
        <strain evidence="5">cv. W05</strain>
        <tissue evidence="4">Hypocotyl of etiolated seedlings</tissue>
    </source>
</reference>
<evidence type="ECO:0000256" key="2">
    <source>
        <dbReference type="SAM" id="MobiDB-lite"/>
    </source>
</evidence>
<dbReference type="Proteomes" id="UP000289340">
    <property type="component" value="Chromosome 12"/>
</dbReference>
<evidence type="ECO:0000313" key="5">
    <source>
        <dbReference type="Proteomes" id="UP000289340"/>
    </source>
</evidence>
<feature type="region of interest" description="Disordered" evidence="2">
    <location>
        <begin position="656"/>
        <end position="675"/>
    </location>
</feature>
<gene>
    <name evidence="4" type="ORF">D0Y65_032997</name>
    <name evidence="3" type="ORF">glysoja_026313</name>
</gene>
<dbReference type="Proteomes" id="UP000053555">
    <property type="component" value="Unassembled WGS sequence"/>
</dbReference>
<feature type="region of interest" description="Disordered" evidence="2">
    <location>
        <begin position="493"/>
        <end position="515"/>
    </location>
</feature>
<proteinExistence type="predicted"/>
<keyword evidence="1" id="KW-0175">Coiled coil</keyword>
<feature type="region of interest" description="Disordered" evidence="2">
    <location>
        <begin position="591"/>
        <end position="623"/>
    </location>
</feature>
<evidence type="ECO:0000256" key="1">
    <source>
        <dbReference type="SAM" id="Coils"/>
    </source>
</evidence>
<dbReference type="EMBL" id="QZWG01000012">
    <property type="protein sequence ID" value="RZB73620.1"/>
    <property type="molecule type" value="Genomic_DNA"/>
</dbReference>
<feature type="compositionally biased region" description="Basic and acidic residues" evidence="2">
    <location>
        <begin position="591"/>
        <end position="609"/>
    </location>
</feature>
<sequence length="833" mass="91918">MGTETVWNSQSNWNTVWGSIRDCITFQSDDDDDSESTPTPFLLHSPSPDSPPCEIKITFAEKHELRQIYVRSTARVYEIYYAPNSRTNNDYLSTVRCGFAVRDDQVLRFPSIQNLSDDNINKSEDDWVEVKVPDSPSQTKPYPNSAKTSVSQDLYEATAEINDANPCISVTLRLLSLQSKGRVYVDEIYVFADPVESADSESHIENSSSSSLMAMFLPSMQLSKTTELSNLNALRKENQHFPGDGLEVTLPSDSVIKTQLKGNTSITDPQEVKLNEVKGGWVGPSQPDALSEDARIESNHAAVPSQTDKMDNTFSVVPSKIAEMENNDTALPFQFAKTKCNCSAIPSQGSIPESNHGDCLGDNVERALEQLLSRMDRIEEICLGFQEKMVMPMSSIEARLQQVEQQLDTLTKKFQTSALPSCPRISALDASCIESDANSCENCPDYTVTRENESDEKNLHTEVPYVSALMSDSENTTQLLPGLVVTAPEFLDGEDEEGDASGQETNSSKDKGKQSTDDAICSALANFLFSFSLESPEYTKRLSVKAPEFSNEDDDDHESNSEIAKNDPVHLTESEEFSHIQVLASSYTLENSEKIDPDSNDKFSKKTAQESEENDQLYSAEGDQDEACVNTGCIDSFEEDKSGKINDQKSDISDELLDNQTPLGHSITEEGPSAGTELTVAAEVPRKTFHENIIENVLGFALASSVVDFENPILDVKFISQRSSTERFLEDLLVGTQDQKTSSSDQSLKESNDDLSVKEQLKSNGDVSVEEQSNLISIEDGELVIPASDSHFAVDKDLCTSSITASVNNEVDNLPLPEDHKRKRDQITGSSFI</sequence>
<evidence type="ECO:0000313" key="4">
    <source>
        <dbReference type="EMBL" id="RZB73620.1"/>
    </source>
</evidence>
<feature type="region of interest" description="Disordered" evidence="2">
    <location>
        <begin position="814"/>
        <end position="833"/>
    </location>
</feature>
<name>A0A0B2RJB7_GLYSO</name>
<dbReference type="SMR" id="A0A0B2RJB7"/>
<evidence type="ECO:0000313" key="3">
    <source>
        <dbReference type="EMBL" id="KHN32419.1"/>
    </source>
</evidence>